<gene>
    <name evidence="2" type="ORF">CSUNSWCD_2299</name>
</gene>
<evidence type="ECO:0000256" key="1">
    <source>
        <dbReference type="SAM" id="Phobius"/>
    </source>
</evidence>
<evidence type="ECO:0000313" key="2">
    <source>
        <dbReference type="EMBL" id="EKU11176.1"/>
    </source>
</evidence>
<dbReference type="Proteomes" id="UP000011939">
    <property type="component" value="Unassembled WGS sequence"/>
</dbReference>
<protein>
    <submittedName>
        <fullName evidence="2">Uncharacterized protein</fullName>
    </submittedName>
</protein>
<comment type="caution">
    <text evidence="2">The sequence shown here is derived from an EMBL/GenBank/DDBJ whole genome shotgun (WGS) entry which is preliminary data.</text>
</comment>
<feature type="transmembrane region" description="Helical" evidence="1">
    <location>
        <begin position="69"/>
        <end position="89"/>
    </location>
</feature>
<keyword evidence="1" id="KW-1133">Transmembrane helix</keyword>
<evidence type="ECO:0000313" key="3">
    <source>
        <dbReference type="Proteomes" id="UP000011939"/>
    </source>
</evidence>
<name>M5IQF3_9BACT</name>
<accession>M5IQF3</accession>
<sequence length="204" mass="22846">MAARKIEIAFFVSLIAYVLAALSLFIVPEDILSVHAVFRDFTTFMADFYPAISVAQTKTAFGDVAAFHLSYLCFFMPVCLLFAGLYGVAKGATGRLKGNKSDAQALSQGIILFALIVCFFIFGGLDVFFSGYSIWHTYRPAWEFIMQTRLGLFLRYEIIGFGFASACVMMSAYLIMQICRQLLAFVLLRARQTAAFFGRIFGRR</sequence>
<proteinExistence type="predicted"/>
<organism evidence="2 3">
    <name type="scientific">Campylobacter showae CSUNSWCD</name>
    <dbReference type="NCBI Taxonomy" id="1244083"/>
    <lineage>
        <taxon>Bacteria</taxon>
        <taxon>Pseudomonadati</taxon>
        <taxon>Campylobacterota</taxon>
        <taxon>Epsilonproteobacteria</taxon>
        <taxon>Campylobacterales</taxon>
        <taxon>Campylobacteraceae</taxon>
        <taxon>Campylobacter</taxon>
    </lineage>
</organism>
<feature type="transmembrane region" description="Helical" evidence="1">
    <location>
        <begin position="154"/>
        <end position="175"/>
    </location>
</feature>
<keyword evidence="1" id="KW-0812">Transmembrane</keyword>
<dbReference type="AlphaFoldDB" id="M5IQF3"/>
<keyword evidence="1" id="KW-0472">Membrane</keyword>
<reference evidence="2 3" key="1">
    <citation type="journal article" date="2013" name="Genome Announc.">
        <title>Genome Sequence of Campylobacter showae UNSWCD, Isolated from a Patient with Crohn's Disease.</title>
        <authorList>
            <person name="Tay A.P."/>
            <person name="Kaakoush N.O."/>
            <person name="Deshpande N.P."/>
            <person name="Chen Z."/>
            <person name="Mitchell H."/>
            <person name="Wilkins M.R."/>
        </authorList>
    </citation>
    <scope>NUCLEOTIDE SEQUENCE [LARGE SCALE GENOMIC DNA]</scope>
    <source>
        <strain evidence="2 3">CSUNSWCD</strain>
    </source>
</reference>
<dbReference type="EMBL" id="AMZQ01000008">
    <property type="protein sequence ID" value="EKU11176.1"/>
    <property type="molecule type" value="Genomic_DNA"/>
</dbReference>
<feature type="transmembrane region" description="Helical" evidence="1">
    <location>
        <begin position="7"/>
        <end position="27"/>
    </location>
</feature>
<dbReference type="STRING" id="1244083.CSUNSWCD_2299"/>
<feature type="transmembrane region" description="Helical" evidence="1">
    <location>
        <begin position="110"/>
        <end position="134"/>
    </location>
</feature>
<dbReference type="PATRIC" id="fig|1244083.3.peg.1544"/>